<dbReference type="HOGENOM" id="CLU_128785_0_0_11"/>
<gene>
    <name evidence="1" type="ordered locus">AMIS_33800</name>
</gene>
<name>I0H6G3_ACTM4</name>
<dbReference type="PATRIC" id="fig|512565.3.peg.3376"/>
<dbReference type="Pfam" id="PF24585">
    <property type="entry name" value="YunG"/>
    <property type="match status" value="1"/>
</dbReference>
<evidence type="ECO:0000313" key="2">
    <source>
        <dbReference type="Proteomes" id="UP000007882"/>
    </source>
</evidence>
<dbReference type="AlphaFoldDB" id="I0H6G3"/>
<dbReference type="EMBL" id="AP012319">
    <property type="protein sequence ID" value="BAL88600.1"/>
    <property type="molecule type" value="Genomic_DNA"/>
</dbReference>
<organism evidence="1 2">
    <name type="scientific">Actinoplanes missouriensis (strain ATCC 14538 / DSM 43046 / CBS 188.64 / JCM 3121 / NBRC 102363 / NCIMB 12654 / NRRL B-3342 / UNCC 431)</name>
    <dbReference type="NCBI Taxonomy" id="512565"/>
    <lineage>
        <taxon>Bacteria</taxon>
        <taxon>Bacillati</taxon>
        <taxon>Actinomycetota</taxon>
        <taxon>Actinomycetes</taxon>
        <taxon>Micromonosporales</taxon>
        <taxon>Micromonosporaceae</taxon>
        <taxon>Actinoplanes</taxon>
    </lineage>
</organism>
<accession>I0H6G3</accession>
<reference evidence="1 2" key="1">
    <citation type="submission" date="2012-02" db="EMBL/GenBank/DDBJ databases">
        <title>Complete genome sequence of Actinoplanes missouriensis 431 (= NBRC 102363).</title>
        <authorList>
            <person name="Ohnishi Y."/>
            <person name="Ishikawa J."/>
            <person name="Sekine M."/>
            <person name="Hosoyama A."/>
            <person name="Harada T."/>
            <person name="Narita H."/>
            <person name="Hata T."/>
            <person name="Konno Y."/>
            <person name="Tutikane K."/>
            <person name="Fujita N."/>
            <person name="Horinouchi S."/>
            <person name="Hayakawa M."/>
        </authorList>
    </citation>
    <scope>NUCLEOTIDE SEQUENCE [LARGE SCALE GENOMIC DNA]</scope>
    <source>
        <strain evidence="2">ATCC 14538 / DSM 43046 / CBS 188.64 / JCM 3121 / NBRC 102363 / NCIMB 12654 / NRRL B-3342 / UNCC 431</strain>
    </source>
</reference>
<dbReference type="InterPro" id="IPR056238">
    <property type="entry name" value="YunG-like"/>
</dbReference>
<dbReference type="RefSeq" id="WP_014443495.1">
    <property type="nucleotide sequence ID" value="NC_017093.1"/>
</dbReference>
<dbReference type="STRING" id="512565.AMIS_33800"/>
<evidence type="ECO:0000313" key="1">
    <source>
        <dbReference type="EMBL" id="BAL88600.1"/>
    </source>
</evidence>
<dbReference type="KEGG" id="ams:AMIS_33800"/>
<sequence>MHTVETLEPIVRASWDADTCDPHDLPWRPDNPERGQCGVTALVLHDLLGGDLILGEVFEDGRKVGHHWWNRLPDGREVDLTAAQFHPTETVTAGRVQHRPPGPPRRCRAQYELLSSRVARHVNPAAGGGADHIAPGEARG</sequence>
<dbReference type="Proteomes" id="UP000007882">
    <property type="component" value="Chromosome"/>
</dbReference>
<dbReference type="eggNOG" id="ENOG5032VZ6">
    <property type="taxonomic scope" value="Bacteria"/>
</dbReference>
<protein>
    <submittedName>
        <fullName evidence="1">Uncharacterized protein</fullName>
    </submittedName>
</protein>
<proteinExistence type="predicted"/>
<keyword evidence="2" id="KW-1185">Reference proteome</keyword>